<feature type="transmembrane region" description="Helical" evidence="1">
    <location>
        <begin position="135"/>
        <end position="157"/>
    </location>
</feature>
<organism evidence="2 3">
    <name type="scientific">Plastoroseomonas hellenica</name>
    <dbReference type="NCBI Taxonomy" id="2687306"/>
    <lineage>
        <taxon>Bacteria</taxon>
        <taxon>Pseudomonadati</taxon>
        <taxon>Pseudomonadota</taxon>
        <taxon>Alphaproteobacteria</taxon>
        <taxon>Acetobacterales</taxon>
        <taxon>Acetobacteraceae</taxon>
        <taxon>Plastoroseomonas</taxon>
    </lineage>
</organism>
<keyword evidence="1" id="KW-1133">Transmembrane helix</keyword>
<evidence type="ECO:0000256" key="1">
    <source>
        <dbReference type="SAM" id="Phobius"/>
    </source>
</evidence>
<sequence>MAIELGPVRSSERGRGLWRRLGRGLLAGPRWFGRRSAEAAGAGEIANGARLIRALADRLRGPQDRNLPIARPDGTVDPQANAFLMGLSEEELLERWRVRRRQTAWLSWGCFGLAWLFLIVWGWQTVAASWGAGRLLSALQVLPFCAVLFLLAFRSAWQNWQLRTRRMGAIVDYLRTNETFWPH</sequence>
<evidence type="ECO:0000313" key="3">
    <source>
        <dbReference type="Proteomes" id="UP001196870"/>
    </source>
</evidence>
<name>A0ABS5F7W2_9PROT</name>
<keyword evidence="1" id="KW-0472">Membrane</keyword>
<dbReference type="RefSeq" id="WP_211856426.1">
    <property type="nucleotide sequence ID" value="NZ_JAAGBB010000064.1"/>
</dbReference>
<comment type="caution">
    <text evidence="2">The sequence shown here is derived from an EMBL/GenBank/DDBJ whole genome shotgun (WGS) entry which is preliminary data.</text>
</comment>
<evidence type="ECO:0000313" key="2">
    <source>
        <dbReference type="EMBL" id="MBR0668650.1"/>
    </source>
</evidence>
<feature type="transmembrane region" description="Helical" evidence="1">
    <location>
        <begin position="105"/>
        <end position="123"/>
    </location>
</feature>
<accession>A0ABS5F7W2</accession>
<protein>
    <submittedName>
        <fullName evidence="2">Uncharacterized protein</fullName>
    </submittedName>
</protein>
<gene>
    <name evidence="2" type="ORF">GXW71_30135</name>
</gene>
<dbReference type="EMBL" id="JAAGBB010000064">
    <property type="protein sequence ID" value="MBR0668650.1"/>
    <property type="molecule type" value="Genomic_DNA"/>
</dbReference>
<keyword evidence="1" id="KW-0812">Transmembrane</keyword>
<reference evidence="3" key="1">
    <citation type="journal article" date="2021" name="Syst. Appl. Microbiol.">
        <title>Roseomonas hellenica sp. nov., isolated from roots of wild-growing Alkanna tinctoria.</title>
        <authorList>
            <person name="Rat A."/>
            <person name="Naranjo H.D."/>
            <person name="Lebbe L."/>
            <person name="Cnockaert M."/>
            <person name="Krigas N."/>
            <person name="Grigoriadou K."/>
            <person name="Maloupa E."/>
            <person name="Willems A."/>
        </authorList>
    </citation>
    <scope>NUCLEOTIDE SEQUENCE [LARGE SCALE GENOMIC DNA]</scope>
    <source>
        <strain evidence="3">LMG 31523</strain>
    </source>
</reference>
<dbReference type="Proteomes" id="UP001196870">
    <property type="component" value="Unassembled WGS sequence"/>
</dbReference>
<proteinExistence type="predicted"/>
<keyword evidence="3" id="KW-1185">Reference proteome</keyword>